<protein>
    <submittedName>
        <fullName evidence="1">Uncharacterized protein</fullName>
    </submittedName>
</protein>
<evidence type="ECO:0000313" key="2">
    <source>
        <dbReference type="Proteomes" id="UP001055072"/>
    </source>
</evidence>
<keyword evidence="2" id="KW-1185">Reference proteome</keyword>
<gene>
    <name evidence="1" type="ORF">BDY19DRAFT_9736</name>
</gene>
<organism evidence="1 2">
    <name type="scientific">Irpex rosettiformis</name>
    <dbReference type="NCBI Taxonomy" id="378272"/>
    <lineage>
        <taxon>Eukaryota</taxon>
        <taxon>Fungi</taxon>
        <taxon>Dikarya</taxon>
        <taxon>Basidiomycota</taxon>
        <taxon>Agaricomycotina</taxon>
        <taxon>Agaricomycetes</taxon>
        <taxon>Polyporales</taxon>
        <taxon>Irpicaceae</taxon>
        <taxon>Irpex</taxon>
    </lineage>
</organism>
<accession>A0ACB8UIX2</accession>
<dbReference type="Proteomes" id="UP001055072">
    <property type="component" value="Unassembled WGS sequence"/>
</dbReference>
<dbReference type="EMBL" id="MU274900">
    <property type="protein sequence ID" value="KAI0094214.1"/>
    <property type="molecule type" value="Genomic_DNA"/>
</dbReference>
<sequence length="695" mass="76033">MSRPTAPNAPHPILSRRRIAALTVTTVFMEQPPRKRCLLLMSPSSATGRNHSEAEGHQGLEEGSRDSGVSGVGADNASSDIPNDPAHTNATELRVPLDFNRNTGDWLKTQLRSFRQEKAVLEHVIEDARARAHHLLSMATKSEKELEKVHELIAQMKKELAKLSPDGTASSDEEEISHGARHEHHAPIHGRSQAPSPRSVSPSPQDDSPSTAQTPRAPTTFRLVPARFTPPASDIQDESRAPTPIARHDARSLSPLSLASGVSPPFPATSNALGLVLEADTEQASRPTPEHDNGDVQRRGIDDDRQIRDSSEDDQRRSPSPGDESVRSQDRESRDVEDSPLERKPTPFSPVSSSFVPVSYTPMRRVSGSREPQVVLGQKRRWEDTSSSDSEDEDEDVEMDIESRGGGRLAKRTRSGVSSRSGSGNGDSEHFEDGHGEGLGNDEEGESISCLSSQSSWIESQVARRGLPSGQKIEKRARPQAAAETRVASRVQPPHPQFARGGLLVGYSPIARPEEQNPNVPTPGVPFGRVLDRSQSVTRTPTPSRPHTRSQTRLRNQPQAVVKKRKIPIPREALRQLRARAQARIKPEAQPQPVTAQNERNNVNVDETRPGPHVPERSRPATRSRTRAQAATQPQAAAQVAAPEPWPVQRLRRTAPRPALPLPRSRKVATLNDNAQTGGSGLTAEEKEKIAGRNR</sequence>
<comment type="caution">
    <text evidence="1">The sequence shown here is derived from an EMBL/GenBank/DDBJ whole genome shotgun (WGS) entry which is preliminary data.</text>
</comment>
<proteinExistence type="predicted"/>
<reference evidence="1" key="1">
    <citation type="journal article" date="2021" name="Environ. Microbiol.">
        <title>Gene family expansions and transcriptome signatures uncover fungal adaptations to wood decay.</title>
        <authorList>
            <person name="Hage H."/>
            <person name="Miyauchi S."/>
            <person name="Viragh M."/>
            <person name="Drula E."/>
            <person name="Min B."/>
            <person name="Chaduli D."/>
            <person name="Navarro D."/>
            <person name="Favel A."/>
            <person name="Norest M."/>
            <person name="Lesage-Meessen L."/>
            <person name="Balint B."/>
            <person name="Merenyi Z."/>
            <person name="de Eugenio L."/>
            <person name="Morin E."/>
            <person name="Martinez A.T."/>
            <person name="Baldrian P."/>
            <person name="Stursova M."/>
            <person name="Martinez M.J."/>
            <person name="Novotny C."/>
            <person name="Magnuson J.K."/>
            <person name="Spatafora J.W."/>
            <person name="Maurice S."/>
            <person name="Pangilinan J."/>
            <person name="Andreopoulos W."/>
            <person name="LaButti K."/>
            <person name="Hundley H."/>
            <person name="Na H."/>
            <person name="Kuo A."/>
            <person name="Barry K."/>
            <person name="Lipzen A."/>
            <person name="Henrissat B."/>
            <person name="Riley R."/>
            <person name="Ahrendt S."/>
            <person name="Nagy L.G."/>
            <person name="Grigoriev I.V."/>
            <person name="Martin F."/>
            <person name="Rosso M.N."/>
        </authorList>
    </citation>
    <scope>NUCLEOTIDE SEQUENCE</scope>
    <source>
        <strain evidence="1">CBS 384.51</strain>
    </source>
</reference>
<evidence type="ECO:0000313" key="1">
    <source>
        <dbReference type="EMBL" id="KAI0094214.1"/>
    </source>
</evidence>
<name>A0ACB8UIX2_9APHY</name>